<dbReference type="RefSeq" id="WP_179668320.1">
    <property type="nucleotide sequence ID" value="NZ_JACCFP010000001.1"/>
</dbReference>
<evidence type="ECO:0000256" key="2">
    <source>
        <dbReference type="SAM" id="Phobius"/>
    </source>
</evidence>
<dbReference type="PANTHER" id="PTHR42736">
    <property type="entry name" value="PROTEIN-GLUTAMINE GAMMA-GLUTAMYLTRANSFERASE"/>
    <property type="match status" value="1"/>
</dbReference>
<sequence length="774" mass="82482">MRPGRPALPLALLSALVSVGTAWAALTSWRGFVTMPSEYLVPLLVCGLLVAVPGALLRRLDTPRVVVVLVQVLLVAAYVSIEVVGSALPTGSTIDALGRSLEIAAESARTYEAPIGPDAPPVTPLLICSGAFFVLLVDLVACTLRRVPVAGLALLAIYSVPIGLTGSGGGWITFVGTAIGFLVMLHLDARDHLLRWGRPLGPVDGSPWAETNPVADAVQAGAGRIGVAATALALVVPVLVPVLDLDVFGIGPGDGDDDIEIHNPSVDLRRDLEDTEDIPLLRVTTDDPKPEYLRTGVLALFTGDIWTSGNRDVSTEDRATGEMPEPEGLSASVPTVEYESQIETTDEFDSWWLPTQYPASSVVAEGDWRFDPDTMDFLASDEDDELTAADISYSMTAIEPDYGLTGTFFSNATPGSVAEEFLEVPGGLPSDVRNYAQAVTGTATSDYERALMLQNWFRDEFTYSLRRAPEGVGGGTFETFLNEGPEGRIGYCEQFASAMAAMARTLGIPARVAIGFLSPSPIGDGVWEYSSKDLHAWPELYFEGAGWVRFEPTPSRRARTVPDYTRVPVNEPNDLPTDGPTSNPSDELPPSDRPSQAEPTAAPEDEAQGDGADGDGGTDLGQVLTIVAVALLAAVLLVVLLMTPRTLRAGARRRRLAGGPDDVWDELHATAIDLDVPWPSHRSPREVGAALVEHVADDVVALERVLDAVERARYARPGAPVPAGLAEDGATCVAALEAGVTPRVRRRAKWLPRSLRRAGLRAPYENKATVGAGR</sequence>
<dbReference type="InterPro" id="IPR021878">
    <property type="entry name" value="TgpA_N"/>
</dbReference>
<dbReference type="AlphaFoldDB" id="A0A853C5Y1"/>
<keyword evidence="5" id="KW-1185">Reference proteome</keyword>
<name>A0A853C5Y1_9ACTN</name>
<feature type="transmembrane region" description="Helical" evidence="2">
    <location>
        <begin position="40"/>
        <end position="57"/>
    </location>
</feature>
<dbReference type="Pfam" id="PF01841">
    <property type="entry name" value="Transglut_core"/>
    <property type="match status" value="1"/>
</dbReference>
<keyword evidence="2" id="KW-1133">Transmembrane helix</keyword>
<gene>
    <name evidence="4" type="ORF">HNR19_002586</name>
</gene>
<keyword evidence="2" id="KW-0472">Membrane</keyword>
<evidence type="ECO:0000259" key="3">
    <source>
        <dbReference type="SMART" id="SM00460"/>
    </source>
</evidence>
<keyword evidence="4" id="KW-0378">Hydrolase</keyword>
<dbReference type="Pfam" id="PF11992">
    <property type="entry name" value="TgpA_N"/>
    <property type="match status" value="1"/>
</dbReference>
<dbReference type="EMBL" id="JACCFP010000001">
    <property type="protein sequence ID" value="NYJ01888.1"/>
    <property type="molecule type" value="Genomic_DNA"/>
</dbReference>
<dbReference type="PANTHER" id="PTHR42736:SF1">
    <property type="entry name" value="PROTEIN-GLUTAMINE GAMMA-GLUTAMYLTRANSFERASE"/>
    <property type="match status" value="1"/>
</dbReference>
<dbReference type="Proteomes" id="UP000530424">
    <property type="component" value="Unassembled WGS sequence"/>
</dbReference>
<feature type="transmembrane region" description="Helical" evidence="2">
    <location>
        <begin position="122"/>
        <end position="140"/>
    </location>
</feature>
<dbReference type="SMART" id="SM00460">
    <property type="entry name" value="TGc"/>
    <property type="match status" value="1"/>
</dbReference>
<dbReference type="SUPFAM" id="SSF54001">
    <property type="entry name" value="Cysteine proteinases"/>
    <property type="match status" value="1"/>
</dbReference>
<keyword evidence="2" id="KW-0812">Transmembrane</keyword>
<evidence type="ECO:0000256" key="1">
    <source>
        <dbReference type="SAM" id="MobiDB-lite"/>
    </source>
</evidence>
<dbReference type="InterPro" id="IPR052901">
    <property type="entry name" value="Bact_TGase-like"/>
</dbReference>
<proteinExistence type="predicted"/>
<accession>A0A853C5Y1</accession>
<keyword evidence="4" id="KW-0645">Protease</keyword>
<evidence type="ECO:0000313" key="4">
    <source>
        <dbReference type="EMBL" id="NYJ01888.1"/>
    </source>
</evidence>
<evidence type="ECO:0000313" key="5">
    <source>
        <dbReference type="Proteomes" id="UP000530424"/>
    </source>
</evidence>
<protein>
    <submittedName>
        <fullName evidence="4">Transglutaminase-like putative cysteine protease</fullName>
    </submittedName>
</protein>
<feature type="transmembrane region" description="Helical" evidence="2">
    <location>
        <begin position="147"/>
        <end position="164"/>
    </location>
</feature>
<feature type="region of interest" description="Disordered" evidence="1">
    <location>
        <begin position="559"/>
        <end position="616"/>
    </location>
</feature>
<feature type="transmembrane region" description="Helical" evidence="2">
    <location>
        <begin position="64"/>
        <end position="81"/>
    </location>
</feature>
<dbReference type="GO" id="GO:0008233">
    <property type="term" value="F:peptidase activity"/>
    <property type="evidence" value="ECO:0007669"/>
    <property type="project" value="UniProtKB-KW"/>
</dbReference>
<comment type="caution">
    <text evidence="4">The sequence shown here is derived from an EMBL/GenBank/DDBJ whole genome shotgun (WGS) entry which is preliminary data.</text>
</comment>
<feature type="transmembrane region" description="Helical" evidence="2">
    <location>
        <begin position="623"/>
        <end position="643"/>
    </location>
</feature>
<dbReference type="GO" id="GO:0006508">
    <property type="term" value="P:proteolysis"/>
    <property type="evidence" value="ECO:0007669"/>
    <property type="project" value="UniProtKB-KW"/>
</dbReference>
<feature type="domain" description="Transglutaminase-like" evidence="3">
    <location>
        <begin position="484"/>
        <end position="554"/>
    </location>
</feature>
<dbReference type="InterPro" id="IPR002931">
    <property type="entry name" value="Transglutaminase-like"/>
</dbReference>
<organism evidence="4 5">
    <name type="scientific">Nocardioides thalensis</name>
    <dbReference type="NCBI Taxonomy" id="1914755"/>
    <lineage>
        <taxon>Bacteria</taxon>
        <taxon>Bacillati</taxon>
        <taxon>Actinomycetota</taxon>
        <taxon>Actinomycetes</taxon>
        <taxon>Propionibacteriales</taxon>
        <taxon>Nocardioidaceae</taxon>
        <taxon>Nocardioides</taxon>
    </lineage>
</organism>
<dbReference type="Gene3D" id="3.10.620.30">
    <property type="match status" value="1"/>
</dbReference>
<feature type="region of interest" description="Disordered" evidence="1">
    <location>
        <begin position="311"/>
        <end position="335"/>
    </location>
</feature>
<dbReference type="InterPro" id="IPR038765">
    <property type="entry name" value="Papain-like_cys_pep_sf"/>
</dbReference>
<reference evidence="4 5" key="1">
    <citation type="submission" date="2020-07" db="EMBL/GenBank/DDBJ databases">
        <title>Sequencing the genomes of 1000 actinobacteria strains.</title>
        <authorList>
            <person name="Klenk H.-P."/>
        </authorList>
    </citation>
    <scope>NUCLEOTIDE SEQUENCE [LARGE SCALE GENOMIC DNA]</scope>
    <source>
        <strain evidence="4 5">DSM 103833</strain>
    </source>
</reference>